<sequence length="51" mass="5864">MLLISQHLDPEYRLPNQISTVAEMVAALWGTTVEHMLEISVANRKHLYQSQ</sequence>
<evidence type="ECO:0000313" key="2">
    <source>
        <dbReference type="Proteomes" id="UP000828390"/>
    </source>
</evidence>
<reference evidence="1" key="2">
    <citation type="submission" date="2020-11" db="EMBL/GenBank/DDBJ databases">
        <authorList>
            <person name="McCartney M.A."/>
            <person name="Auch B."/>
            <person name="Kono T."/>
            <person name="Mallez S."/>
            <person name="Becker A."/>
            <person name="Gohl D.M."/>
            <person name="Silverstein K.A.T."/>
            <person name="Koren S."/>
            <person name="Bechman K.B."/>
            <person name="Herman A."/>
            <person name="Abrahante J.E."/>
            <person name="Garbe J."/>
        </authorList>
    </citation>
    <scope>NUCLEOTIDE SEQUENCE</scope>
    <source>
        <strain evidence="1">Duluth1</strain>
        <tissue evidence="1">Whole animal</tissue>
    </source>
</reference>
<proteinExistence type="predicted"/>
<keyword evidence="2" id="KW-1185">Reference proteome</keyword>
<organism evidence="1 2">
    <name type="scientific">Dreissena polymorpha</name>
    <name type="common">Zebra mussel</name>
    <name type="synonym">Mytilus polymorpha</name>
    <dbReference type="NCBI Taxonomy" id="45954"/>
    <lineage>
        <taxon>Eukaryota</taxon>
        <taxon>Metazoa</taxon>
        <taxon>Spiralia</taxon>
        <taxon>Lophotrochozoa</taxon>
        <taxon>Mollusca</taxon>
        <taxon>Bivalvia</taxon>
        <taxon>Autobranchia</taxon>
        <taxon>Heteroconchia</taxon>
        <taxon>Euheterodonta</taxon>
        <taxon>Imparidentia</taxon>
        <taxon>Neoheterodontei</taxon>
        <taxon>Myida</taxon>
        <taxon>Dreissenoidea</taxon>
        <taxon>Dreissenidae</taxon>
        <taxon>Dreissena</taxon>
    </lineage>
</organism>
<dbReference type="AlphaFoldDB" id="A0A9D4KN24"/>
<accession>A0A9D4KN24</accession>
<dbReference type="Proteomes" id="UP000828390">
    <property type="component" value="Unassembled WGS sequence"/>
</dbReference>
<comment type="caution">
    <text evidence="1">The sequence shown here is derived from an EMBL/GenBank/DDBJ whole genome shotgun (WGS) entry which is preliminary data.</text>
</comment>
<dbReference type="EMBL" id="JAIWYP010000004">
    <property type="protein sequence ID" value="KAH3842514.1"/>
    <property type="molecule type" value="Genomic_DNA"/>
</dbReference>
<protein>
    <submittedName>
        <fullName evidence="1">Uncharacterized protein</fullName>
    </submittedName>
</protein>
<gene>
    <name evidence="1" type="ORF">DPMN_116010</name>
</gene>
<name>A0A9D4KN24_DREPO</name>
<reference evidence="1" key="1">
    <citation type="journal article" date="2019" name="bioRxiv">
        <title>The Genome of the Zebra Mussel, Dreissena polymorpha: A Resource for Invasive Species Research.</title>
        <authorList>
            <person name="McCartney M.A."/>
            <person name="Auch B."/>
            <person name="Kono T."/>
            <person name="Mallez S."/>
            <person name="Zhang Y."/>
            <person name="Obille A."/>
            <person name="Becker A."/>
            <person name="Abrahante J.E."/>
            <person name="Garbe J."/>
            <person name="Badalamenti J.P."/>
            <person name="Herman A."/>
            <person name="Mangelson H."/>
            <person name="Liachko I."/>
            <person name="Sullivan S."/>
            <person name="Sone E.D."/>
            <person name="Koren S."/>
            <person name="Silverstein K.A.T."/>
            <person name="Beckman K.B."/>
            <person name="Gohl D.M."/>
        </authorList>
    </citation>
    <scope>NUCLEOTIDE SEQUENCE</scope>
    <source>
        <strain evidence="1">Duluth1</strain>
        <tissue evidence="1">Whole animal</tissue>
    </source>
</reference>
<evidence type="ECO:0000313" key="1">
    <source>
        <dbReference type="EMBL" id="KAH3842514.1"/>
    </source>
</evidence>